<dbReference type="KEGG" id="hazt:108678697"/>
<gene>
    <name evidence="4" type="primary">LOC108678697</name>
</gene>
<evidence type="ECO:0000313" key="3">
    <source>
        <dbReference type="Proteomes" id="UP000694843"/>
    </source>
</evidence>
<reference evidence="4" key="1">
    <citation type="submission" date="2025-08" db="UniProtKB">
        <authorList>
            <consortium name="RefSeq"/>
        </authorList>
    </citation>
    <scope>IDENTIFICATION</scope>
    <source>
        <tissue evidence="4">Whole organism</tissue>
    </source>
</reference>
<keyword evidence="3" id="KW-1185">Reference proteome</keyword>
<dbReference type="OrthoDB" id="6350458at2759"/>
<dbReference type="AlphaFoldDB" id="A0A8B7PA45"/>
<dbReference type="PANTHER" id="PTHR46312:SF2">
    <property type="entry name" value="NUCLEOTIDE-BINDING OLIGOMERIZATION DOMAIN-CONTAINING PROTEIN 2-LIKE"/>
    <property type="match status" value="1"/>
</dbReference>
<evidence type="ECO:0000313" key="4">
    <source>
        <dbReference type="RefSeq" id="XP_018022647.1"/>
    </source>
</evidence>
<dbReference type="InterPro" id="IPR007111">
    <property type="entry name" value="NACHT_NTPase"/>
</dbReference>
<feature type="region of interest" description="Disordered" evidence="1">
    <location>
        <begin position="626"/>
        <end position="646"/>
    </location>
</feature>
<dbReference type="SUPFAM" id="SSF52540">
    <property type="entry name" value="P-loop containing nucleoside triphosphate hydrolases"/>
    <property type="match status" value="1"/>
</dbReference>
<dbReference type="Proteomes" id="UP000694843">
    <property type="component" value="Unplaced"/>
</dbReference>
<dbReference type="Gene3D" id="3.40.50.300">
    <property type="entry name" value="P-loop containing nucleotide triphosphate hydrolases"/>
    <property type="match status" value="1"/>
</dbReference>
<dbReference type="GeneID" id="108678697"/>
<evidence type="ECO:0000256" key="1">
    <source>
        <dbReference type="SAM" id="MobiDB-lite"/>
    </source>
</evidence>
<dbReference type="PROSITE" id="PS50837">
    <property type="entry name" value="NACHT"/>
    <property type="match status" value="1"/>
</dbReference>
<dbReference type="InterPro" id="IPR027417">
    <property type="entry name" value="P-loop_NTPase"/>
</dbReference>
<proteinExistence type="predicted"/>
<dbReference type="RefSeq" id="XP_018022647.1">
    <property type="nucleotide sequence ID" value="XM_018167158.2"/>
</dbReference>
<dbReference type="Pfam" id="PF05729">
    <property type="entry name" value="NACHT"/>
    <property type="match status" value="1"/>
</dbReference>
<name>A0A8B7PA45_HYAAZ</name>
<organism evidence="3 4">
    <name type="scientific">Hyalella azteca</name>
    <name type="common">Amphipod</name>
    <dbReference type="NCBI Taxonomy" id="294128"/>
    <lineage>
        <taxon>Eukaryota</taxon>
        <taxon>Metazoa</taxon>
        <taxon>Ecdysozoa</taxon>
        <taxon>Arthropoda</taxon>
        <taxon>Crustacea</taxon>
        <taxon>Multicrustacea</taxon>
        <taxon>Malacostraca</taxon>
        <taxon>Eumalacostraca</taxon>
        <taxon>Peracarida</taxon>
        <taxon>Amphipoda</taxon>
        <taxon>Senticaudata</taxon>
        <taxon>Talitrida</taxon>
        <taxon>Talitroidea</taxon>
        <taxon>Hyalellidae</taxon>
        <taxon>Hyalella</taxon>
    </lineage>
</organism>
<evidence type="ECO:0000259" key="2">
    <source>
        <dbReference type="PROSITE" id="PS50837"/>
    </source>
</evidence>
<accession>A0A8B7PA45</accession>
<dbReference type="PANTHER" id="PTHR46312">
    <property type="entry name" value="NACHT DOMAIN-CONTAINING PROTEIN"/>
    <property type="match status" value="1"/>
</dbReference>
<protein>
    <submittedName>
        <fullName evidence="4">Uncharacterized protein LOC108678697</fullName>
    </submittedName>
</protein>
<feature type="domain" description="NACHT" evidence="2">
    <location>
        <begin position="272"/>
        <end position="392"/>
    </location>
</feature>
<sequence>MATPSPSASPRSSASTGGWSKKNMYYKTVGDLYLNPKCLRTIIQKECATKKSDETYRKYIERLRGSPFSEEDWKNSCGISSKILETEVNADHLDVTHLICLLENIFPWNISKEVHKDDVDDPVSKRIVQKFSGVKDLRNEFFDCKTAAEDSLKLEIRTALSETMADVEKFYSSRMANDDGGGSGQNDARENIFLDKQCIEDSYSMLASSSSDKQLKQDIKKRVEKVILKEELTSENDKVKRGAVFHQLELTINKGSCNEVHEYTEILKNSEKFVVVEGVAGSGKSTLLTNIILQFFELQPILVETLEQFDHVILFECRERTVKTLSDVVEQLFGDLCSKQGKENVLEAILRLNVLFVIDSFDDVNTDSYRIVKEIIARTWRSGCRVLITTRPHCMNRLKDLLSINDVSFSQYGINPISKLDDQLKFLEKYERFLNEDNHSRGVTESFKSLESELQSFFTEPVNLMLFRHLHKHFPKKMVSWPKSMGVAFDIFRLYRKIAVSKLSTPNFSERENLVDDLFNIIGRAALELLHDNYVTFSEDKYKEIKEECKIKGDSEDAEKIILEVVLKKHLPLSEKGPQYFEFRHKIIQETFAAHYIVERIFAIKDSEKSPINSILDETSKKTCRDGGNPLADASHGSRTSPTHRYPRQPLRETLQYVVQELSRRSPRRFQRHWPELERTLQDTGIVAASDWLDCLRVCADVKLVAEIAADEMLKEDKDVWFVTNGREVATVAAMLRYVQVTRIEVNMRSDDLDLTRWKKLVGRRVGELLLVLSEDKGDEYKARDDLLQPLKESKVKIVHFDGCVGHPDSVTALASKAHEAEVNIRMAVPLDLSELRGKYKKLNVRTRKLPTDACPLPLPDAPAPSLQVDGVDEKFRTAVVHTITLLAPQNKRFATLKLQSKTKLSESELQSTLRDLHAHGIRTMEGDRTRIEILKRSGLINIYIREALPEKVEVIKVAE</sequence>